<sequence length="60" mass="6233">MEQVVESTVGSAHFEATVAELQIAYASCLPVVLKELANALDVELRLAAKIAGSSETLSAS</sequence>
<dbReference type="RefSeq" id="WP_173079816.1">
    <property type="nucleotide sequence ID" value="NZ_BLPG01000001.1"/>
</dbReference>
<reference evidence="1 2" key="2">
    <citation type="submission" date="2020-03" db="EMBL/GenBank/DDBJ databases">
        <authorList>
            <person name="Ichikawa N."/>
            <person name="Kimura A."/>
            <person name="Kitahashi Y."/>
            <person name="Uohara A."/>
        </authorList>
    </citation>
    <scope>NUCLEOTIDE SEQUENCE [LARGE SCALE GENOMIC DNA]</scope>
    <source>
        <strain evidence="1 2">NBRC 108638</strain>
    </source>
</reference>
<proteinExistence type="predicted"/>
<accession>A0A6V8LG84</accession>
<organism evidence="1 2">
    <name type="scientific">Phytohabitans rumicis</name>
    <dbReference type="NCBI Taxonomy" id="1076125"/>
    <lineage>
        <taxon>Bacteria</taxon>
        <taxon>Bacillati</taxon>
        <taxon>Actinomycetota</taxon>
        <taxon>Actinomycetes</taxon>
        <taxon>Micromonosporales</taxon>
        <taxon>Micromonosporaceae</taxon>
    </lineage>
</organism>
<protein>
    <submittedName>
        <fullName evidence="1">Uncharacterized protein</fullName>
    </submittedName>
</protein>
<dbReference type="Proteomes" id="UP000482960">
    <property type="component" value="Unassembled WGS sequence"/>
</dbReference>
<reference evidence="1 2" key="1">
    <citation type="submission" date="2020-03" db="EMBL/GenBank/DDBJ databases">
        <title>Whole genome shotgun sequence of Phytohabitans rumicis NBRC 108638.</title>
        <authorList>
            <person name="Komaki H."/>
            <person name="Tamura T."/>
        </authorList>
    </citation>
    <scope>NUCLEOTIDE SEQUENCE [LARGE SCALE GENOMIC DNA]</scope>
    <source>
        <strain evidence="1 2">NBRC 108638</strain>
    </source>
</reference>
<keyword evidence="2" id="KW-1185">Reference proteome</keyword>
<name>A0A6V8LG84_9ACTN</name>
<gene>
    <name evidence="1" type="ORF">Prum_067480</name>
</gene>
<evidence type="ECO:0000313" key="2">
    <source>
        <dbReference type="Proteomes" id="UP000482960"/>
    </source>
</evidence>
<evidence type="ECO:0000313" key="1">
    <source>
        <dbReference type="EMBL" id="GFJ93106.1"/>
    </source>
</evidence>
<dbReference type="EMBL" id="BLPG01000001">
    <property type="protein sequence ID" value="GFJ93106.1"/>
    <property type="molecule type" value="Genomic_DNA"/>
</dbReference>
<comment type="caution">
    <text evidence="1">The sequence shown here is derived from an EMBL/GenBank/DDBJ whole genome shotgun (WGS) entry which is preliminary data.</text>
</comment>
<dbReference type="AlphaFoldDB" id="A0A6V8LG84"/>